<dbReference type="NCBIfam" id="NF002898">
    <property type="entry name" value="PRK03437.1"/>
    <property type="match status" value="1"/>
</dbReference>
<evidence type="ECO:0000313" key="17">
    <source>
        <dbReference type="EMBL" id="MCA9755632.1"/>
    </source>
</evidence>
<keyword evidence="11" id="KW-0520">NAD</keyword>
<dbReference type="EMBL" id="JAGQHS010000028">
    <property type="protein sequence ID" value="MCA9755632.1"/>
    <property type="molecule type" value="Genomic_DNA"/>
</dbReference>
<dbReference type="GO" id="GO:0000287">
    <property type="term" value="F:magnesium ion binding"/>
    <property type="evidence" value="ECO:0007669"/>
    <property type="project" value="InterPro"/>
</dbReference>
<keyword evidence="12" id="KW-0464">Manganese</keyword>
<dbReference type="AlphaFoldDB" id="A0A956SCM5"/>
<keyword evidence="6" id="KW-0432">Leucine biosynthesis</keyword>
<dbReference type="PANTHER" id="PTHR43275:SF1">
    <property type="entry name" value="D-MALATE DEHYDROGENASE [DECARBOXYLATING]"/>
    <property type="match status" value="1"/>
</dbReference>
<protein>
    <recommendedName>
        <fullName evidence="5">3-isopropylmalate dehydrogenase</fullName>
        <ecNumber evidence="5">1.1.1.85</ecNumber>
    </recommendedName>
    <alternativeName>
        <fullName evidence="14">3-IPM-DH</fullName>
    </alternativeName>
</protein>
<proteinExistence type="inferred from homology"/>
<dbReference type="SUPFAM" id="SSF53659">
    <property type="entry name" value="Isocitrate/Isopropylmalate dehydrogenase-like"/>
    <property type="match status" value="1"/>
</dbReference>
<keyword evidence="8" id="KW-0479">Metal-binding</keyword>
<dbReference type="FunFam" id="3.40.718.10:FF:000006">
    <property type="entry name" value="3-isopropylmalate dehydrogenase"/>
    <property type="match status" value="1"/>
</dbReference>
<dbReference type="Proteomes" id="UP000739538">
    <property type="component" value="Unassembled WGS sequence"/>
</dbReference>
<comment type="caution">
    <text evidence="17">The sequence shown here is derived from an EMBL/GenBank/DDBJ whole genome shotgun (WGS) entry which is preliminary data.</text>
</comment>
<name>A0A956SCM5_UNCEI</name>
<evidence type="ECO:0000256" key="9">
    <source>
        <dbReference type="ARBA" id="ARBA00022842"/>
    </source>
</evidence>
<reference evidence="17" key="2">
    <citation type="journal article" date="2021" name="Microbiome">
        <title>Successional dynamics and alternative stable states in a saline activated sludge microbial community over 9 years.</title>
        <authorList>
            <person name="Wang Y."/>
            <person name="Ye J."/>
            <person name="Ju F."/>
            <person name="Liu L."/>
            <person name="Boyd J.A."/>
            <person name="Deng Y."/>
            <person name="Parks D.H."/>
            <person name="Jiang X."/>
            <person name="Yin X."/>
            <person name="Woodcroft B.J."/>
            <person name="Tyson G.W."/>
            <person name="Hugenholtz P."/>
            <person name="Polz M.F."/>
            <person name="Zhang T."/>
        </authorList>
    </citation>
    <scope>NUCLEOTIDE SEQUENCE</scope>
    <source>
        <strain evidence="17">HKST-UBA02</strain>
    </source>
</reference>
<evidence type="ECO:0000256" key="13">
    <source>
        <dbReference type="ARBA" id="ARBA00023304"/>
    </source>
</evidence>
<evidence type="ECO:0000256" key="7">
    <source>
        <dbReference type="ARBA" id="ARBA00022605"/>
    </source>
</evidence>
<accession>A0A956SCM5</accession>
<dbReference type="PROSITE" id="PS00470">
    <property type="entry name" value="IDH_IMDH"/>
    <property type="match status" value="1"/>
</dbReference>
<evidence type="ECO:0000256" key="14">
    <source>
        <dbReference type="ARBA" id="ARBA00033138"/>
    </source>
</evidence>
<dbReference type="GO" id="GO:0051287">
    <property type="term" value="F:NAD binding"/>
    <property type="evidence" value="ECO:0007669"/>
    <property type="project" value="InterPro"/>
</dbReference>
<feature type="region of interest" description="Disordered" evidence="15">
    <location>
        <begin position="1"/>
        <end position="48"/>
    </location>
</feature>
<organism evidence="17 18">
    <name type="scientific">Eiseniibacteriota bacterium</name>
    <dbReference type="NCBI Taxonomy" id="2212470"/>
    <lineage>
        <taxon>Bacteria</taxon>
        <taxon>Candidatus Eiseniibacteriota</taxon>
    </lineage>
</organism>
<dbReference type="SMART" id="SM01329">
    <property type="entry name" value="Iso_dh"/>
    <property type="match status" value="1"/>
</dbReference>
<dbReference type="InterPro" id="IPR024084">
    <property type="entry name" value="IsoPropMal-DH-like_dom"/>
</dbReference>
<evidence type="ECO:0000256" key="6">
    <source>
        <dbReference type="ARBA" id="ARBA00022430"/>
    </source>
</evidence>
<feature type="compositionally biased region" description="Low complexity" evidence="15">
    <location>
        <begin position="26"/>
        <end position="36"/>
    </location>
</feature>
<dbReference type="GO" id="GO:0003862">
    <property type="term" value="F:3-isopropylmalate dehydrogenase activity"/>
    <property type="evidence" value="ECO:0007669"/>
    <property type="project" value="UniProtKB-EC"/>
</dbReference>
<evidence type="ECO:0000259" key="16">
    <source>
        <dbReference type="SMART" id="SM01329"/>
    </source>
</evidence>
<gene>
    <name evidence="17" type="ORF">KDA27_07515</name>
</gene>
<keyword evidence="9" id="KW-0460">Magnesium</keyword>
<evidence type="ECO:0000256" key="10">
    <source>
        <dbReference type="ARBA" id="ARBA00023002"/>
    </source>
</evidence>
<evidence type="ECO:0000256" key="8">
    <source>
        <dbReference type="ARBA" id="ARBA00022723"/>
    </source>
</evidence>
<dbReference type="Pfam" id="PF00180">
    <property type="entry name" value="Iso_dh"/>
    <property type="match status" value="1"/>
</dbReference>
<keyword evidence="13" id="KW-0100">Branched-chain amino acid biosynthesis</keyword>
<evidence type="ECO:0000256" key="12">
    <source>
        <dbReference type="ARBA" id="ARBA00023211"/>
    </source>
</evidence>
<sequence>MGSRSKSRSSDSSPTQRTGRKGLAHSSRSASPSSGDSEPEGSDPLEFADEFGGSLKTYRIAVLPGDGIGPEVTTEAVRVLDAAAESLGLAFEKTHYPHGAEHYLSTGETFPDEVIEEMRGYDAILLGAIGDPRIEVGMLERAIIAGLRFQLDLYINLRPIKLFDAKLCPLKDKGPEHVDMVVIRENTEDLYTGIGGFFKKGTKDEVAMQEMILTRRGADRLFAYAFELAEKRKRKKLTLVDKANAVRAFDLWTRAFEEMGQDYPEIERDHAYVDAACMWMVKNPEWFDTVVTSNVFGDILTDLGAMIQGGMGLAASGNIHPGKVSMFEPIHGSAPKYAGKNVANPLAAILAVQMMLDYLGEDRAATAVENAVRGALLDGEIPSASAGNGLGTDEMGRIVSRRVRAELAG</sequence>
<keyword evidence="7" id="KW-0028">Amino-acid biosynthesis</keyword>
<comment type="similarity">
    <text evidence="3">Belongs to the isocitrate and isopropylmalate dehydrogenases family. LeuB type 1 subfamily.</text>
</comment>
<dbReference type="InterPro" id="IPR019818">
    <property type="entry name" value="IsoCit/isopropylmalate_DH_CS"/>
</dbReference>
<dbReference type="GO" id="GO:0009098">
    <property type="term" value="P:L-leucine biosynthetic process"/>
    <property type="evidence" value="ECO:0007669"/>
    <property type="project" value="UniProtKB-KW"/>
</dbReference>
<evidence type="ECO:0000256" key="5">
    <source>
        <dbReference type="ARBA" id="ARBA00013101"/>
    </source>
</evidence>
<keyword evidence="10 17" id="KW-0560">Oxidoreductase</keyword>
<dbReference type="Gene3D" id="3.40.718.10">
    <property type="entry name" value="Isopropylmalate Dehydrogenase"/>
    <property type="match status" value="1"/>
</dbReference>
<dbReference type="PANTHER" id="PTHR43275">
    <property type="entry name" value="D-MALATE DEHYDROGENASE [DECARBOXYLATING]"/>
    <property type="match status" value="1"/>
</dbReference>
<comment type="cofactor">
    <cofactor evidence="2">
        <name>Mg(2+)</name>
        <dbReference type="ChEBI" id="CHEBI:18420"/>
    </cofactor>
</comment>
<feature type="domain" description="Isopropylmalate dehydrogenase-like" evidence="16">
    <location>
        <begin position="59"/>
        <end position="399"/>
    </location>
</feature>
<evidence type="ECO:0000256" key="4">
    <source>
        <dbReference type="ARBA" id="ARBA00011738"/>
    </source>
</evidence>
<feature type="compositionally biased region" description="Acidic residues" evidence="15">
    <location>
        <begin position="37"/>
        <end position="48"/>
    </location>
</feature>
<evidence type="ECO:0000256" key="2">
    <source>
        <dbReference type="ARBA" id="ARBA00001946"/>
    </source>
</evidence>
<reference evidence="17" key="1">
    <citation type="submission" date="2020-04" db="EMBL/GenBank/DDBJ databases">
        <authorList>
            <person name="Zhang T."/>
        </authorList>
    </citation>
    <scope>NUCLEOTIDE SEQUENCE</scope>
    <source>
        <strain evidence="17">HKST-UBA02</strain>
    </source>
</reference>
<evidence type="ECO:0000256" key="1">
    <source>
        <dbReference type="ARBA" id="ARBA00001936"/>
    </source>
</evidence>
<dbReference type="EC" id="1.1.1.85" evidence="5"/>
<comment type="cofactor">
    <cofactor evidence="1">
        <name>Mn(2+)</name>
        <dbReference type="ChEBI" id="CHEBI:29035"/>
    </cofactor>
</comment>
<evidence type="ECO:0000256" key="3">
    <source>
        <dbReference type="ARBA" id="ARBA00008319"/>
    </source>
</evidence>
<evidence type="ECO:0000313" key="18">
    <source>
        <dbReference type="Proteomes" id="UP000739538"/>
    </source>
</evidence>
<evidence type="ECO:0000256" key="15">
    <source>
        <dbReference type="SAM" id="MobiDB-lite"/>
    </source>
</evidence>
<dbReference type="InterPro" id="IPR050501">
    <property type="entry name" value="ICDH/IPMDH"/>
</dbReference>
<comment type="subunit">
    <text evidence="4">Homodimer.</text>
</comment>
<evidence type="ECO:0000256" key="11">
    <source>
        <dbReference type="ARBA" id="ARBA00023027"/>
    </source>
</evidence>